<dbReference type="InterPro" id="IPR045864">
    <property type="entry name" value="aa-tRNA-synth_II/BPL/LPL"/>
</dbReference>
<evidence type="ECO:0000259" key="2">
    <source>
        <dbReference type="PROSITE" id="PS51733"/>
    </source>
</evidence>
<comment type="pathway">
    <text evidence="1">Protein modification; protein lipoylation via exogenous pathway; protein N(6)-(lipoyl)lysine from lipoate: step 2/2.</text>
</comment>
<dbReference type="UniPathway" id="UPA00537">
    <property type="reaction ID" value="UER00595"/>
</dbReference>
<gene>
    <name evidence="5" type="ORF">E1I98_12825</name>
    <name evidence="6" type="ORF">E1J06_03910</name>
    <name evidence="4" type="ORF">F2Y51_18420</name>
    <name evidence="3" type="ORF">F2Y58_00090</name>
</gene>
<dbReference type="EMBL" id="SLTU01000001">
    <property type="protein sequence ID" value="TDA77156.1"/>
    <property type="molecule type" value="Genomic_DNA"/>
</dbReference>
<evidence type="ECO:0000313" key="10">
    <source>
        <dbReference type="Proteomes" id="UP000481616"/>
    </source>
</evidence>
<dbReference type="PROSITE" id="PS51733">
    <property type="entry name" value="BPL_LPL_CATALYTIC"/>
    <property type="match status" value="1"/>
</dbReference>
<reference evidence="7 8" key="2">
    <citation type="journal article" date="2019" name="Nat. Microbiol.">
        <title>Genomic variation and strain-specific functional adaptation in the human gut microbiome during early life.</title>
        <authorList>
            <person name="Vatanen T."/>
            <person name="Plichta D.R."/>
            <person name="Somani J."/>
            <person name="Munch P.C."/>
            <person name="Arthur T.D."/>
            <person name="Hall A.B."/>
            <person name="Rudolf S."/>
            <person name="Oakeley E.J."/>
            <person name="Ke X."/>
            <person name="Young R.A."/>
            <person name="Haiser H.J."/>
            <person name="Kolde R."/>
            <person name="Yassour M."/>
            <person name="Luopajarvi K."/>
            <person name="Siljander H."/>
            <person name="Virtanen S.M."/>
            <person name="Ilonen J."/>
            <person name="Uibo R."/>
            <person name="Tillmann V."/>
            <person name="Mokurov S."/>
            <person name="Dorshakova N."/>
            <person name="Porter J.A."/>
            <person name="McHardy A.C."/>
            <person name="Lahdesmaki H."/>
            <person name="Vlamakis H."/>
            <person name="Huttenhower C."/>
            <person name="Knip M."/>
            <person name="Xavier R.J."/>
        </authorList>
    </citation>
    <scope>NUCLEOTIDE SEQUENCE [LARGE SCALE GENOMIC DNA]</scope>
    <source>
        <strain evidence="5 7">RJX1047</strain>
        <strain evidence="6 8">RJX1052</strain>
    </source>
</reference>
<dbReference type="EMBL" id="VVYY01000001">
    <property type="protein sequence ID" value="KAA5400611.1"/>
    <property type="molecule type" value="Genomic_DNA"/>
</dbReference>
<dbReference type="EMBL" id="SLTX01000001">
    <property type="protein sequence ID" value="TDB06615.1"/>
    <property type="molecule type" value="Genomic_DNA"/>
</dbReference>
<keyword evidence="4" id="KW-0436">Ligase</keyword>
<dbReference type="GO" id="GO:0005737">
    <property type="term" value="C:cytoplasm"/>
    <property type="evidence" value="ECO:0007669"/>
    <property type="project" value="TreeGrafter"/>
</dbReference>
<accession>A0A4R4HNQ4</accession>
<dbReference type="Proteomes" id="UP000441162">
    <property type="component" value="Unassembled WGS sequence"/>
</dbReference>
<evidence type="ECO:0000313" key="7">
    <source>
        <dbReference type="Proteomes" id="UP000294527"/>
    </source>
</evidence>
<dbReference type="GO" id="GO:0016874">
    <property type="term" value="F:ligase activity"/>
    <property type="evidence" value="ECO:0007669"/>
    <property type="project" value="UniProtKB-KW"/>
</dbReference>
<feature type="domain" description="BPL/LPL catalytic" evidence="2">
    <location>
        <begin position="24"/>
        <end position="211"/>
    </location>
</feature>
<organism evidence="4 9">
    <name type="scientific">Phocaeicola dorei</name>
    <dbReference type="NCBI Taxonomy" id="357276"/>
    <lineage>
        <taxon>Bacteria</taxon>
        <taxon>Pseudomonadati</taxon>
        <taxon>Bacteroidota</taxon>
        <taxon>Bacteroidia</taxon>
        <taxon>Bacteroidales</taxon>
        <taxon>Bacteroidaceae</taxon>
        <taxon>Phocaeicola</taxon>
    </lineage>
</organism>
<dbReference type="KEGG" id="bdh:GV66_10525"/>
<evidence type="ECO:0000313" key="9">
    <source>
        <dbReference type="Proteomes" id="UP000441162"/>
    </source>
</evidence>
<reference evidence="9 10" key="1">
    <citation type="journal article" date="2019" name="Nat. Med.">
        <title>A library of human gut bacterial isolates paired with longitudinal multiomics data enables mechanistic microbiome research.</title>
        <authorList>
            <person name="Poyet M."/>
            <person name="Groussin M."/>
            <person name="Gibbons S.M."/>
            <person name="Avila-Pacheco J."/>
            <person name="Jiang X."/>
            <person name="Kearney S.M."/>
            <person name="Perrotta A.R."/>
            <person name="Berdy B."/>
            <person name="Zhao S."/>
            <person name="Lieberman T.D."/>
            <person name="Swanson P.K."/>
            <person name="Smith M."/>
            <person name="Roesemann S."/>
            <person name="Alexander J.E."/>
            <person name="Rich S.A."/>
            <person name="Livny J."/>
            <person name="Vlamakis H."/>
            <person name="Clish C."/>
            <person name="Bullock K."/>
            <person name="Deik A."/>
            <person name="Scott J."/>
            <person name="Pierce K.A."/>
            <person name="Xavier R.J."/>
            <person name="Alm E.J."/>
        </authorList>
    </citation>
    <scope>NUCLEOTIDE SEQUENCE [LARGE SCALE GENOMIC DNA]</scope>
    <source>
        <strain evidence="3 10">BIOML-A1</strain>
        <strain evidence="4 9">BIOML-A4</strain>
    </source>
</reference>
<name>A0A4R4HNQ4_9BACT</name>
<sequence>MFCIDNRCTDVYFNLAVEEYLLKQTQGDYFVIWQSEPSVVMGKNQSVRAEVNEDYRIEKGIRLARRFSGGGAVYHDKGNINLTFIETTSQPLFEDYLQRIVGFLETMGVTAYTDERLGIYLDGKKISGSAQCIHKNRVMYHCTLLFSANLDVLHTVLKGKSDELEPIPGLKNIRAVPSVPSEVVNLNCFLDVSVNIKRFIHLLFHYFLIEDEQNSIYHFSRKDLAAIELLKVEKYANEDWIHHRVTLKKI</sequence>
<dbReference type="SUPFAM" id="SSF55681">
    <property type="entry name" value="Class II aaRS and biotin synthetases"/>
    <property type="match status" value="1"/>
</dbReference>
<evidence type="ECO:0000313" key="3">
    <source>
        <dbReference type="EMBL" id="KAA5400611.1"/>
    </source>
</evidence>
<comment type="caution">
    <text evidence="4">The sequence shown here is derived from an EMBL/GenBank/DDBJ whole genome shotgun (WGS) entry which is preliminary data.</text>
</comment>
<dbReference type="EMBL" id="VVZA01000021">
    <property type="protein sequence ID" value="KAA5402584.1"/>
    <property type="molecule type" value="Genomic_DNA"/>
</dbReference>
<dbReference type="PANTHER" id="PTHR12561:SF3">
    <property type="entry name" value="LIPOYLTRANSFERASE 1, MITOCHONDRIAL"/>
    <property type="match status" value="1"/>
</dbReference>
<dbReference type="Proteomes" id="UP000294527">
    <property type="component" value="Unassembled WGS sequence"/>
</dbReference>
<dbReference type="InterPro" id="IPR004143">
    <property type="entry name" value="BPL_LPL_catalytic"/>
</dbReference>
<dbReference type="Proteomes" id="UP000294834">
    <property type="component" value="Unassembled WGS sequence"/>
</dbReference>
<dbReference type="Pfam" id="PF21948">
    <property type="entry name" value="LplA-B_cat"/>
    <property type="match status" value="1"/>
</dbReference>
<dbReference type="CDD" id="cd16443">
    <property type="entry name" value="LplA"/>
    <property type="match status" value="1"/>
</dbReference>
<proteinExistence type="predicted"/>
<dbReference type="Proteomes" id="UP000481616">
    <property type="component" value="Unassembled WGS sequence"/>
</dbReference>
<dbReference type="RefSeq" id="WP_038605731.1">
    <property type="nucleotide sequence ID" value="NZ_CP046427.1"/>
</dbReference>
<dbReference type="GO" id="GO:0017118">
    <property type="term" value="F:lipoyltransferase activity"/>
    <property type="evidence" value="ECO:0007669"/>
    <property type="project" value="TreeGrafter"/>
</dbReference>
<dbReference type="InterPro" id="IPR004562">
    <property type="entry name" value="LipoylTrfase_LipoateP_Ligase"/>
</dbReference>
<evidence type="ECO:0000313" key="6">
    <source>
        <dbReference type="EMBL" id="TDB06615.1"/>
    </source>
</evidence>
<dbReference type="GO" id="GO:0009249">
    <property type="term" value="P:protein lipoylation"/>
    <property type="evidence" value="ECO:0007669"/>
    <property type="project" value="InterPro"/>
</dbReference>
<evidence type="ECO:0000256" key="1">
    <source>
        <dbReference type="ARBA" id="ARBA00005085"/>
    </source>
</evidence>
<dbReference type="Gene3D" id="3.30.930.10">
    <property type="entry name" value="Bira Bifunctional Protein, Domain 2"/>
    <property type="match status" value="1"/>
</dbReference>
<evidence type="ECO:0000313" key="8">
    <source>
        <dbReference type="Proteomes" id="UP000294834"/>
    </source>
</evidence>
<evidence type="ECO:0000313" key="4">
    <source>
        <dbReference type="EMBL" id="KAA5402584.1"/>
    </source>
</evidence>
<dbReference type="AlphaFoldDB" id="A0A4R4HNQ4"/>
<evidence type="ECO:0000313" key="5">
    <source>
        <dbReference type="EMBL" id="TDA77156.1"/>
    </source>
</evidence>
<protein>
    <submittedName>
        <fullName evidence="4">Lipoate--protein ligase family protein</fullName>
    </submittedName>
</protein>
<dbReference type="PANTHER" id="PTHR12561">
    <property type="entry name" value="LIPOATE-PROTEIN LIGASE"/>
    <property type="match status" value="1"/>
</dbReference>